<evidence type="ECO:0000313" key="2">
    <source>
        <dbReference type="Proteomes" id="UP000183794"/>
    </source>
</evidence>
<reference evidence="1 2" key="1">
    <citation type="submission" date="2016-11" db="EMBL/GenBank/DDBJ databases">
        <authorList>
            <person name="Jaros S."/>
            <person name="Januszkiewicz K."/>
            <person name="Wedrychowicz H."/>
        </authorList>
    </citation>
    <scope>NUCLEOTIDE SEQUENCE [LARGE SCALE GENOMIC DNA]</scope>
    <source>
        <strain evidence="1">NVI 5450</strain>
    </source>
</reference>
<dbReference type="EMBL" id="FPLD01000100">
    <property type="protein sequence ID" value="SGZ10140.1"/>
    <property type="molecule type" value="Genomic_DNA"/>
</dbReference>
<protein>
    <submittedName>
        <fullName evidence="1">Uncharacterized protein</fullName>
    </submittedName>
</protein>
<evidence type="ECO:0000313" key="1">
    <source>
        <dbReference type="EMBL" id="SGZ10140.1"/>
    </source>
</evidence>
<proteinExistence type="predicted"/>
<gene>
    <name evidence="1" type="ORF">NVI5450_3542</name>
</gene>
<accession>A0A1L0C705</accession>
<organism evidence="1 2">
    <name type="scientific">Moritella viscosa</name>
    <dbReference type="NCBI Taxonomy" id="80854"/>
    <lineage>
        <taxon>Bacteria</taxon>
        <taxon>Pseudomonadati</taxon>
        <taxon>Pseudomonadota</taxon>
        <taxon>Gammaproteobacteria</taxon>
        <taxon>Alteromonadales</taxon>
        <taxon>Moritellaceae</taxon>
        <taxon>Moritella</taxon>
    </lineage>
</organism>
<sequence>MHALKPITLEHNNNLQPFILLSIFDIKFVPMMMSITPSTLSNPL</sequence>
<name>A0A1L0C705_9GAMM</name>
<dbReference type="Proteomes" id="UP000183794">
    <property type="component" value="Unassembled WGS sequence"/>
</dbReference>
<dbReference type="AlphaFoldDB" id="A0A1L0C705"/>